<name>A0A8W8NWM3_MAGGI</name>
<accession>A0A8W8NWM3</accession>
<dbReference type="SMART" id="SM00409">
    <property type="entry name" value="IG"/>
    <property type="match status" value="4"/>
</dbReference>
<keyword evidence="3" id="KW-1015">Disulfide bond</keyword>
<evidence type="ECO:0000256" key="3">
    <source>
        <dbReference type="ARBA" id="ARBA00023157"/>
    </source>
</evidence>
<dbReference type="Proteomes" id="UP000005408">
    <property type="component" value="Unassembled WGS sequence"/>
</dbReference>
<sequence length="737" mass="76631">MRTNGGGGTARTVSLGLVVCGGILHLCAFVSVSVYHELRIRHLEQNGQQNVHFEYVTSGIEGNRHIKRAVEKADDTERARKLRQSGTSGNEMAQIFEQLANSELAIFNKYCGQNSTICLPGPKGEKGNAGITGNPGTQGAPGIPGEKGSKGDGGAPGLQGQKGEPGMLGFPGVKGEKGDFGVPGSSGPAGVKGDKGDMGLQGQPGKDGAPGPQGVKGDKGRVGDPGMLGQKGDRGDFGPPGIPGAKGQAGFPGLKGDKGEAGGSGLPGPPGIQGEKGEPGPKGEAVAVQPALQTSTCCDSLERPYFNQTSQVINALEGTSVSLHCDAHGHPKPTVEWTMTSRNGSRTVMTLSNQDTLNIMNLDPYKDYGTYTCTASSALGEESKTVQLNVYQHIKIVDHIANHSLLVGQNVMFECKFDGDPKPAVTWYHVDKNGAKTQITTGIISIPEGSQLQLPSVGVSDKGEYVCEANNGIETMSQHAYLVTEGPPSVLQQGPVTALVGHNIKLHCDVEGDPKPTTSWIAPPNVNNAYEDKNGDLILLNVQTGDAGAYICKASNSFGTASSVVTLVVHGPGKAEIAGSHLVPIEPTSTNFAIDCKASGEPPLNVQWYHDGTPVSPDPTHVVLPDNTLLVLSVRRPADYGRYMCVATNLYGSDNATAFVYEDKGTTTCDAPFTPCPGKLCGAQCPAGCQQVVVDGTTSFPASDPVCLRGLQSGAIQNNGGVVTWTTSGSTATIQMP</sequence>
<evidence type="ECO:0000259" key="7">
    <source>
        <dbReference type="PROSITE" id="PS50835"/>
    </source>
</evidence>
<dbReference type="Pfam" id="PF13927">
    <property type="entry name" value="Ig_3"/>
    <property type="match status" value="1"/>
</dbReference>
<feature type="region of interest" description="Disordered" evidence="5">
    <location>
        <begin position="128"/>
        <end position="284"/>
    </location>
</feature>
<feature type="domain" description="Ig-like" evidence="7">
    <location>
        <begin position="572"/>
        <end position="661"/>
    </location>
</feature>
<dbReference type="FunFam" id="2.60.40.10:FF:000032">
    <property type="entry name" value="palladin isoform X1"/>
    <property type="match status" value="1"/>
</dbReference>
<feature type="domain" description="Ig-like" evidence="7">
    <location>
        <begin position="408"/>
        <end position="483"/>
    </location>
</feature>
<evidence type="ECO:0000256" key="5">
    <source>
        <dbReference type="SAM" id="MobiDB-lite"/>
    </source>
</evidence>
<evidence type="ECO:0000256" key="6">
    <source>
        <dbReference type="SAM" id="Phobius"/>
    </source>
</evidence>
<dbReference type="InterPro" id="IPR003599">
    <property type="entry name" value="Ig_sub"/>
</dbReference>
<dbReference type="InterPro" id="IPR013098">
    <property type="entry name" value="Ig_I-set"/>
</dbReference>
<dbReference type="InterPro" id="IPR013783">
    <property type="entry name" value="Ig-like_fold"/>
</dbReference>
<dbReference type="InterPro" id="IPR051170">
    <property type="entry name" value="Neural/epithelial_adhesion"/>
</dbReference>
<keyword evidence="6" id="KW-0472">Membrane</keyword>
<dbReference type="CDD" id="cd00096">
    <property type="entry name" value="Ig"/>
    <property type="match status" value="2"/>
</dbReference>
<dbReference type="AlphaFoldDB" id="A0A8W8NWM3"/>
<dbReference type="InterPro" id="IPR008160">
    <property type="entry name" value="Collagen"/>
</dbReference>
<feature type="domain" description="Ig-like" evidence="7">
    <location>
        <begin position="304"/>
        <end position="387"/>
    </location>
</feature>
<keyword evidence="6" id="KW-1133">Transmembrane helix</keyword>
<dbReference type="EnsemblMetazoa" id="G7779.3">
    <property type="protein sequence ID" value="G7779.3:cds"/>
    <property type="gene ID" value="G7779"/>
</dbReference>
<reference evidence="8" key="1">
    <citation type="submission" date="2022-08" db="UniProtKB">
        <authorList>
            <consortium name="EnsemblMetazoa"/>
        </authorList>
    </citation>
    <scope>IDENTIFICATION</scope>
    <source>
        <strain evidence="8">05x7-T-G4-1.051#20</strain>
    </source>
</reference>
<keyword evidence="4" id="KW-0393">Immunoglobulin domain</keyword>
<evidence type="ECO:0000256" key="4">
    <source>
        <dbReference type="ARBA" id="ARBA00023319"/>
    </source>
</evidence>
<evidence type="ECO:0000313" key="8">
    <source>
        <dbReference type="EnsemblMetazoa" id="G7779.3:cds"/>
    </source>
</evidence>
<evidence type="ECO:0000256" key="2">
    <source>
        <dbReference type="ARBA" id="ARBA00022737"/>
    </source>
</evidence>
<dbReference type="PANTHER" id="PTHR12231:SF253">
    <property type="entry name" value="DPR-INTERACTING PROTEIN ETA, ISOFORM B-RELATED"/>
    <property type="match status" value="1"/>
</dbReference>
<dbReference type="Pfam" id="PF07679">
    <property type="entry name" value="I-set"/>
    <property type="match status" value="3"/>
</dbReference>
<keyword evidence="2" id="KW-0677">Repeat</keyword>
<dbReference type="InterPro" id="IPR036179">
    <property type="entry name" value="Ig-like_dom_sf"/>
</dbReference>
<dbReference type="Pfam" id="PF01391">
    <property type="entry name" value="Collagen"/>
    <property type="match status" value="2"/>
</dbReference>
<proteinExistence type="predicted"/>
<feature type="domain" description="Ig-like" evidence="7">
    <location>
        <begin position="487"/>
        <end position="566"/>
    </location>
</feature>
<evidence type="ECO:0000313" key="9">
    <source>
        <dbReference type="Proteomes" id="UP000005408"/>
    </source>
</evidence>
<evidence type="ECO:0000256" key="1">
    <source>
        <dbReference type="ARBA" id="ARBA00022729"/>
    </source>
</evidence>
<dbReference type="PANTHER" id="PTHR12231">
    <property type="entry name" value="CTX-RELATED TYPE I TRANSMEMBRANE PROTEIN"/>
    <property type="match status" value="1"/>
</dbReference>
<keyword evidence="6" id="KW-0812">Transmembrane</keyword>
<dbReference type="InterPro" id="IPR003598">
    <property type="entry name" value="Ig_sub2"/>
</dbReference>
<dbReference type="SUPFAM" id="SSF48726">
    <property type="entry name" value="Immunoglobulin"/>
    <property type="match status" value="4"/>
</dbReference>
<keyword evidence="9" id="KW-1185">Reference proteome</keyword>
<dbReference type="SMART" id="SM00408">
    <property type="entry name" value="IGc2"/>
    <property type="match status" value="4"/>
</dbReference>
<feature type="transmembrane region" description="Helical" evidence="6">
    <location>
        <begin position="12"/>
        <end position="35"/>
    </location>
</feature>
<keyword evidence="1" id="KW-0732">Signal</keyword>
<dbReference type="Gene3D" id="2.60.40.10">
    <property type="entry name" value="Immunoglobulins"/>
    <property type="match status" value="4"/>
</dbReference>
<organism evidence="8 9">
    <name type="scientific">Magallana gigas</name>
    <name type="common">Pacific oyster</name>
    <name type="synonym">Crassostrea gigas</name>
    <dbReference type="NCBI Taxonomy" id="29159"/>
    <lineage>
        <taxon>Eukaryota</taxon>
        <taxon>Metazoa</taxon>
        <taxon>Spiralia</taxon>
        <taxon>Lophotrochozoa</taxon>
        <taxon>Mollusca</taxon>
        <taxon>Bivalvia</taxon>
        <taxon>Autobranchia</taxon>
        <taxon>Pteriomorphia</taxon>
        <taxon>Ostreida</taxon>
        <taxon>Ostreoidea</taxon>
        <taxon>Ostreidae</taxon>
        <taxon>Magallana</taxon>
    </lineage>
</organism>
<protein>
    <recommendedName>
        <fullName evidence="7">Ig-like domain-containing protein</fullName>
    </recommendedName>
</protein>
<dbReference type="SUPFAM" id="SSF69848">
    <property type="entry name" value="LCCL domain"/>
    <property type="match status" value="1"/>
</dbReference>
<dbReference type="PROSITE" id="PS50835">
    <property type="entry name" value="IG_LIKE"/>
    <property type="match status" value="4"/>
</dbReference>
<dbReference type="InterPro" id="IPR007110">
    <property type="entry name" value="Ig-like_dom"/>
</dbReference>
<dbReference type="InterPro" id="IPR036609">
    <property type="entry name" value="LCCL_sf"/>
</dbReference>